<accession>A0ABR1D5W1</accession>
<evidence type="ECO:0000313" key="2">
    <source>
        <dbReference type="Proteomes" id="UP001303046"/>
    </source>
</evidence>
<dbReference type="PANTHER" id="PTHR36955:SF1">
    <property type="entry name" value="SECRETED NEMATODE CLADE V PROTEIN GENE FAMILY"/>
    <property type="match status" value="1"/>
</dbReference>
<comment type="caution">
    <text evidence="1">The sequence shown here is derived from an EMBL/GenBank/DDBJ whole genome shotgun (WGS) entry which is preliminary data.</text>
</comment>
<dbReference type="Proteomes" id="UP001303046">
    <property type="component" value="Unassembled WGS sequence"/>
</dbReference>
<dbReference type="PANTHER" id="PTHR36955">
    <property type="entry name" value="SECRETED NEMATODE CLADE V PROTEIN GENE FAMILY"/>
    <property type="match status" value="1"/>
</dbReference>
<gene>
    <name evidence="1" type="primary">Necator_chrIII.g12678</name>
    <name evidence="1" type="ORF">RB195_011911</name>
</gene>
<name>A0ABR1D5W1_NECAM</name>
<proteinExistence type="predicted"/>
<dbReference type="Pfam" id="PF17619">
    <property type="entry name" value="SCVP"/>
    <property type="match status" value="1"/>
</dbReference>
<dbReference type="InterPro" id="IPR035126">
    <property type="entry name" value="SCVP"/>
</dbReference>
<evidence type="ECO:0000313" key="1">
    <source>
        <dbReference type="EMBL" id="KAK6745471.1"/>
    </source>
</evidence>
<keyword evidence="2" id="KW-1185">Reference proteome</keyword>
<reference evidence="1 2" key="1">
    <citation type="submission" date="2023-08" db="EMBL/GenBank/DDBJ databases">
        <title>A Necator americanus chromosomal reference genome.</title>
        <authorList>
            <person name="Ilik V."/>
            <person name="Petrzelkova K.J."/>
            <person name="Pardy F."/>
            <person name="Fuh T."/>
            <person name="Niatou-Singa F.S."/>
            <person name="Gouil Q."/>
            <person name="Baker L."/>
            <person name="Ritchie M.E."/>
            <person name="Jex A.R."/>
            <person name="Gazzola D."/>
            <person name="Li H."/>
            <person name="Toshio Fujiwara R."/>
            <person name="Zhan B."/>
            <person name="Aroian R.V."/>
            <person name="Pafco B."/>
            <person name="Schwarz E.M."/>
        </authorList>
    </citation>
    <scope>NUCLEOTIDE SEQUENCE [LARGE SCALE GENOMIC DNA]</scope>
    <source>
        <strain evidence="1 2">Aroian</strain>
        <tissue evidence="1">Whole animal</tissue>
    </source>
</reference>
<organism evidence="1 2">
    <name type="scientific">Necator americanus</name>
    <name type="common">Human hookworm</name>
    <dbReference type="NCBI Taxonomy" id="51031"/>
    <lineage>
        <taxon>Eukaryota</taxon>
        <taxon>Metazoa</taxon>
        <taxon>Ecdysozoa</taxon>
        <taxon>Nematoda</taxon>
        <taxon>Chromadorea</taxon>
        <taxon>Rhabditida</taxon>
        <taxon>Rhabditina</taxon>
        <taxon>Rhabditomorpha</taxon>
        <taxon>Strongyloidea</taxon>
        <taxon>Ancylostomatidae</taxon>
        <taxon>Bunostominae</taxon>
        <taxon>Necator</taxon>
    </lineage>
</organism>
<dbReference type="EMBL" id="JAVFWL010000003">
    <property type="protein sequence ID" value="KAK6745471.1"/>
    <property type="molecule type" value="Genomic_DNA"/>
</dbReference>
<sequence>MDFGVVLEHLFAMYGNLSPYNSTGYIARTFPQYKSRQRLYSASSSNAMARLLIFLAVFGPAQTWALSTPTTAPGSDSNEIIPRQNRQVEQVLVTVVTKMNYDPKMNGSHLNVLKTMIDDFAQMNGVDYKKSLVKESVKNQNGKFAAVYTVQGSGCEEVENFARGARGNVNFIRRMRIKCGRRPGYAIN</sequence>
<protein>
    <submittedName>
        <fullName evidence="1">Uncharacterized protein</fullName>
    </submittedName>
</protein>